<dbReference type="EMBL" id="JBHLUN010000005">
    <property type="protein sequence ID" value="MFC0407900.1"/>
    <property type="molecule type" value="Genomic_DNA"/>
</dbReference>
<accession>A0ABV6JR08</accession>
<evidence type="ECO:0000313" key="1">
    <source>
        <dbReference type="EMBL" id="MFC0407900.1"/>
    </source>
</evidence>
<protein>
    <submittedName>
        <fullName evidence="1">Uncharacterized protein</fullName>
    </submittedName>
</protein>
<reference evidence="1 2" key="1">
    <citation type="submission" date="2024-09" db="EMBL/GenBank/DDBJ databases">
        <authorList>
            <person name="Sun Q."/>
            <person name="Mori K."/>
        </authorList>
    </citation>
    <scope>NUCLEOTIDE SEQUENCE [LARGE SCALE GENOMIC DNA]</scope>
    <source>
        <strain evidence="1 2">TBRC 5777</strain>
    </source>
</reference>
<sequence>MTPQEIFDHAVAFLRETGGRDPRRVLGSLIPDRLYEPWMGQAGAETVCRKAAIHGPQERINPRADELPTFIGKNIGLLSGLAWAEQVPSHWDHDDVMRAALSFVAKKYDLIDTAVDIGGFVHEMAEETPDSRELEMARRGYWSALPPLSR</sequence>
<proteinExistence type="predicted"/>
<evidence type="ECO:0000313" key="2">
    <source>
        <dbReference type="Proteomes" id="UP001589865"/>
    </source>
</evidence>
<name>A0ABV6JR08_9PROT</name>
<dbReference type="Proteomes" id="UP001589865">
    <property type="component" value="Unassembled WGS sequence"/>
</dbReference>
<dbReference type="RefSeq" id="WP_377043631.1">
    <property type="nucleotide sequence ID" value="NZ_JBHLUN010000005.1"/>
</dbReference>
<comment type="caution">
    <text evidence="1">The sequence shown here is derived from an EMBL/GenBank/DDBJ whole genome shotgun (WGS) entry which is preliminary data.</text>
</comment>
<keyword evidence="2" id="KW-1185">Reference proteome</keyword>
<gene>
    <name evidence="1" type="ORF">ACFFGY_06535</name>
</gene>
<organism evidence="1 2">
    <name type="scientific">Roseomonas elaeocarpi</name>
    <dbReference type="NCBI Taxonomy" id="907779"/>
    <lineage>
        <taxon>Bacteria</taxon>
        <taxon>Pseudomonadati</taxon>
        <taxon>Pseudomonadota</taxon>
        <taxon>Alphaproteobacteria</taxon>
        <taxon>Acetobacterales</taxon>
        <taxon>Roseomonadaceae</taxon>
        <taxon>Roseomonas</taxon>
    </lineage>
</organism>